<dbReference type="EMBL" id="JAGKQQ010000001">
    <property type="protein sequence ID" value="MBP3955718.1"/>
    <property type="molecule type" value="Genomic_DNA"/>
</dbReference>
<dbReference type="InterPro" id="IPR008949">
    <property type="entry name" value="Isoprenoid_synthase_dom_sf"/>
</dbReference>
<dbReference type="InterPro" id="IPR017827">
    <property type="entry name" value="HSQ_synthase_HpnC"/>
</dbReference>
<evidence type="ECO:0000313" key="1">
    <source>
        <dbReference type="EMBL" id="MBP3955718.1"/>
    </source>
</evidence>
<dbReference type="Pfam" id="PF00494">
    <property type="entry name" value="SQS_PSY"/>
    <property type="match status" value="1"/>
</dbReference>
<evidence type="ECO:0000313" key="2">
    <source>
        <dbReference type="Proteomes" id="UP000676565"/>
    </source>
</evidence>
<dbReference type="SFLD" id="SFLDG01212">
    <property type="entry name" value="Phytoene_synthase_like"/>
    <property type="match status" value="1"/>
</dbReference>
<organism evidence="1 2">
    <name type="scientific">Gemmata palustris</name>
    <dbReference type="NCBI Taxonomy" id="2822762"/>
    <lineage>
        <taxon>Bacteria</taxon>
        <taxon>Pseudomonadati</taxon>
        <taxon>Planctomycetota</taxon>
        <taxon>Planctomycetia</taxon>
        <taxon>Gemmatales</taxon>
        <taxon>Gemmataceae</taxon>
        <taxon>Gemmata</taxon>
    </lineage>
</organism>
<keyword evidence="2" id="KW-1185">Reference proteome</keyword>
<protein>
    <submittedName>
        <fullName evidence="1">Squalene synthase HpnC</fullName>
        <ecNumber evidence="1">2.5.1.21</ecNumber>
    </submittedName>
</protein>
<dbReference type="CDD" id="cd00683">
    <property type="entry name" value="Trans_IPPS_HH"/>
    <property type="match status" value="1"/>
</dbReference>
<dbReference type="SUPFAM" id="SSF48576">
    <property type="entry name" value="Terpenoid synthases"/>
    <property type="match status" value="1"/>
</dbReference>
<dbReference type="Proteomes" id="UP000676565">
    <property type="component" value="Unassembled WGS sequence"/>
</dbReference>
<dbReference type="GO" id="GO:0051996">
    <property type="term" value="F:squalene synthase [NAD(P)H] activity"/>
    <property type="evidence" value="ECO:0007669"/>
    <property type="project" value="UniProtKB-EC"/>
</dbReference>
<dbReference type="SFLD" id="SFLDG01018">
    <property type="entry name" value="Squalene/Phytoene_Synthase_Lik"/>
    <property type="match status" value="1"/>
</dbReference>
<dbReference type="InterPro" id="IPR002060">
    <property type="entry name" value="Squ/phyt_synthse"/>
</dbReference>
<dbReference type="EC" id="2.5.1.21" evidence="1"/>
<dbReference type="PANTHER" id="PTHR31480">
    <property type="entry name" value="BIFUNCTIONAL LYCOPENE CYCLASE/PHYTOENE SYNTHASE"/>
    <property type="match status" value="1"/>
</dbReference>
<dbReference type="Gene3D" id="1.10.600.10">
    <property type="entry name" value="Farnesyl Diphosphate Synthase"/>
    <property type="match status" value="1"/>
</dbReference>
<gene>
    <name evidence="1" type="primary">hpnC</name>
    <name evidence="1" type="ORF">J8F10_10535</name>
</gene>
<proteinExistence type="predicted"/>
<dbReference type="InterPro" id="IPR044843">
    <property type="entry name" value="Trans_IPPS_bact-type"/>
</dbReference>
<dbReference type="SFLD" id="SFLDS00005">
    <property type="entry name" value="Isoprenoid_Synthase_Type_I"/>
    <property type="match status" value="1"/>
</dbReference>
<accession>A0ABS5BPW0</accession>
<dbReference type="NCBIfam" id="TIGR03464">
    <property type="entry name" value="HpnC"/>
    <property type="match status" value="1"/>
</dbReference>
<comment type="caution">
    <text evidence="1">The sequence shown here is derived from an EMBL/GenBank/DDBJ whole genome shotgun (WGS) entry which is preliminary data.</text>
</comment>
<reference evidence="1 2" key="1">
    <citation type="submission" date="2021-04" db="EMBL/GenBank/DDBJ databases">
        <authorList>
            <person name="Ivanova A."/>
        </authorList>
    </citation>
    <scope>NUCLEOTIDE SEQUENCE [LARGE SCALE GENOMIC DNA]</scope>
    <source>
        <strain evidence="1 2">G18</strain>
    </source>
</reference>
<keyword evidence="1" id="KW-0808">Transferase</keyword>
<sequence length="313" mass="36087">MGWDFARELETWGPSRTSGGHEPPVSLSDARAYCARVAKSHYENFTVVSLLLPRRLIRHFHAVYAYCRWSDDLADETGGGQRALDLIGWWREQLRECYSSVSRAGAFVPRHPVMVALRETIRRFNIPPEPFLDLLVAFEQDQRVKRYDTFDQLLGYCRNSANPVGRLVLYLFECFDEERAGLSDEVCIGLQIANFWQDVSRDLDIGRVYLPAEDRQKYGCTDDDLDARRCTPAFRSLMRFEVQRAREYFARGAALLPLLPREARVDVELFIRGGEAILSAIERRDYDVWTQRPEVTKLAKVKLLLGAVAKKFL</sequence>
<dbReference type="InterPro" id="IPR033904">
    <property type="entry name" value="Trans_IPPS_HH"/>
</dbReference>
<name>A0ABS5BPW0_9BACT</name>